<dbReference type="GO" id="GO:0016740">
    <property type="term" value="F:transferase activity"/>
    <property type="evidence" value="ECO:0007669"/>
    <property type="project" value="UniProtKB-KW"/>
</dbReference>
<dbReference type="EMBL" id="LCFB01000001">
    <property type="protein sequence ID" value="KKS86294.1"/>
    <property type="molecule type" value="Genomic_DNA"/>
</dbReference>
<evidence type="ECO:0000313" key="2">
    <source>
        <dbReference type="EMBL" id="KKS86294.1"/>
    </source>
</evidence>
<evidence type="ECO:0000259" key="1">
    <source>
        <dbReference type="Pfam" id="PF00535"/>
    </source>
</evidence>
<evidence type="ECO:0000313" key="3">
    <source>
        <dbReference type="Proteomes" id="UP000034543"/>
    </source>
</evidence>
<protein>
    <submittedName>
        <fullName evidence="2">Glycosyl transferase family 2</fullName>
    </submittedName>
</protein>
<accession>A0A0G1CLB9</accession>
<dbReference type="AlphaFoldDB" id="A0A0G1CLB9"/>
<dbReference type="Gene3D" id="3.90.550.10">
    <property type="entry name" value="Spore Coat Polysaccharide Biosynthesis Protein SpsA, Chain A"/>
    <property type="match status" value="1"/>
</dbReference>
<dbReference type="InterPro" id="IPR001173">
    <property type="entry name" value="Glyco_trans_2-like"/>
</dbReference>
<feature type="domain" description="Glycosyltransferase 2-like" evidence="1">
    <location>
        <begin position="5"/>
        <end position="131"/>
    </location>
</feature>
<reference evidence="2 3" key="1">
    <citation type="journal article" date="2015" name="Nature">
        <title>rRNA introns, odd ribosomes, and small enigmatic genomes across a large radiation of phyla.</title>
        <authorList>
            <person name="Brown C.T."/>
            <person name="Hug L.A."/>
            <person name="Thomas B.C."/>
            <person name="Sharon I."/>
            <person name="Castelle C.J."/>
            <person name="Singh A."/>
            <person name="Wilkins M.J."/>
            <person name="Williams K.H."/>
            <person name="Banfield J.F."/>
        </authorList>
    </citation>
    <scope>NUCLEOTIDE SEQUENCE [LARGE SCALE GENOMIC DNA]</scope>
</reference>
<organism evidence="2 3">
    <name type="scientific">Candidatus Gottesmanbacteria bacterium GW2011_GWA1_43_11</name>
    <dbReference type="NCBI Taxonomy" id="1618436"/>
    <lineage>
        <taxon>Bacteria</taxon>
        <taxon>Candidatus Gottesmaniibacteriota</taxon>
    </lineage>
</organism>
<comment type="caution">
    <text evidence="2">The sequence shown here is derived from an EMBL/GenBank/DDBJ whole genome shotgun (WGS) entry which is preliminary data.</text>
</comment>
<proteinExistence type="predicted"/>
<dbReference type="Pfam" id="PF00535">
    <property type="entry name" value="Glycos_transf_2"/>
    <property type="match status" value="1"/>
</dbReference>
<name>A0A0G1CLB9_9BACT</name>
<dbReference type="InterPro" id="IPR029044">
    <property type="entry name" value="Nucleotide-diphossugar_trans"/>
</dbReference>
<dbReference type="Proteomes" id="UP000034543">
    <property type="component" value="Unassembled WGS sequence"/>
</dbReference>
<dbReference type="PANTHER" id="PTHR43630">
    <property type="entry name" value="POLY-BETA-1,6-N-ACETYL-D-GLUCOSAMINE SYNTHASE"/>
    <property type="match status" value="1"/>
</dbReference>
<gene>
    <name evidence="2" type="ORF">UV59_C0001G0017</name>
</gene>
<dbReference type="PANTHER" id="PTHR43630:SF2">
    <property type="entry name" value="GLYCOSYLTRANSFERASE"/>
    <property type="match status" value="1"/>
</dbReference>
<dbReference type="SUPFAM" id="SSF53448">
    <property type="entry name" value="Nucleotide-diphospho-sugar transferases"/>
    <property type="match status" value="1"/>
</dbReference>
<dbReference type="STRING" id="1618436.UV59_C0001G0017"/>
<keyword evidence="2" id="KW-0808">Transferase</keyword>
<sequence>MTKITVHMIVKNEEQWIWYALSSVIHYVEQILIYDTGSKDRTLEIIKTFNHPKIKVKTKRITNPQEIAELRNEQIKNTKTNWFMLLDGDEIWPHKTIQELVKTLATVSSAAAAIVVKARVPVGDLYHYQPENAGKYNLLGKTGHFNIRIYRRLPEYQWVGKYPWEAFQNQQKLKIQDEANKLLLLKNEYWHMTHLHRSSVDTHRKRKLEIGITEKTDLPEVFFADRPATIKSPWVKFSPLEKVIAYAMTPLLRLNRTYF</sequence>